<accession>A0A2I0KIZ5</accession>
<dbReference type="Proteomes" id="UP000233551">
    <property type="component" value="Unassembled WGS sequence"/>
</dbReference>
<feature type="region of interest" description="Disordered" evidence="1">
    <location>
        <begin position="230"/>
        <end position="253"/>
    </location>
</feature>
<evidence type="ECO:0000256" key="1">
    <source>
        <dbReference type="SAM" id="MobiDB-lite"/>
    </source>
</evidence>
<feature type="region of interest" description="Disordered" evidence="1">
    <location>
        <begin position="163"/>
        <end position="193"/>
    </location>
</feature>
<reference evidence="2 3" key="1">
    <citation type="submission" date="2017-11" db="EMBL/GenBank/DDBJ databases">
        <title>De-novo sequencing of pomegranate (Punica granatum L.) genome.</title>
        <authorList>
            <person name="Akparov Z."/>
            <person name="Amiraslanov A."/>
            <person name="Hajiyeva S."/>
            <person name="Abbasov M."/>
            <person name="Kaur K."/>
            <person name="Hamwieh A."/>
            <person name="Solovyev V."/>
            <person name="Salamov A."/>
            <person name="Braich B."/>
            <person name="Kosarev P."/>
            <person name="Mahmoud A."/>
            <person name="Hajiyev E."/>
            <person name="Babayeva S."/>
            <person name="Izzatullayeva V."/>
            <person name="Mammadov A."/>
            <person name="Mammadov A."/>
            <person name="Sharifova S."/>
            <person name="Ojaghi J."/>
            <person name="Eynullazada K."/>
            <person name="Bayramov B."/>
            <person name="Abdulazimova A."/>
            <person name="Shahmuradov I."/>
        </authorList>
    </citation>
    <scope>NUCLEOTIDE SEQUENCE [LARGE SCALE GENOMIC DNA]</scope>
    <source>
        <strain evidence="3">cv. AG2017</strain>
        <tissue evidence="2">Leaf</tissue>
    </source>
</reference>
<name>A0A2I0KIZ5_PUNGR</name>
<protein>
    <submittedName>
        <fullName evidence="2">Uncharacterized protein</fullName>
    </submittedName>
</protein>
<proteinExistence type="predicted"/>
<gene>
    <name evidence="2" type="ORF">CRG98_011140</name>
</gene>
<dbReference type="AlphaFoldDB" id="A0A2I0KIZ5"/>
<sequence>MARLAEVVGGNGTCRNSDAPSEGSWNPIILTAGTRRWRLQMENLSSEMGLGGGKYVGYEDRWLIVLDRRPLAGGDLGIRNRSFLIVSRMSGGLSSGAVYLFVERTSGEPRQEGVCECSGAPRLKQEASEMRSKWLSTPKRPLEMVVVVFLREVTRVEPICKKSEESQKTNRPDWAELTRLGRSERNGSPGGSRWYFATREKGRKWWRCKVEWLSAHDRLITGEIESREEPLESVGMTRHGREVVEMSRKPRKP</sequence>
<dbReference type="EMBL" id="PGOL01000554">
    <property type="protein sequence ID" value="PKI68451.1"/>
    <property type="molecule type" value="Genomic_DNA"/>
</dbReference>
<comment type="caution">
    <text evidence="2">The sequence shown here is derived from an EMBL/GenBank/DDBJ whole genome shotgun (WGS) entry which is preliminary data.</text>
</comment>
<feature type="compositionally biased region" description="Basic and acidic residues" evidence="1">
    <location>
        <begin position="239"/>
        <end position="253"/>
    </location>
</feature>
<organism evidence="2 3">
    <name type="scientific">Punica granatum</name>
    <name type="common">Pomegranate</name>
    <dbReference type="NCBI Taxonomy" id="22663"/>
    <lineage>
        <taxon>Eukaryota</taxon>
        <taxon>Viridiplantae</taxon>
        <taxon>Streptophyta</taxon>
        <taxon>Embryophyta</taxon>
        <taxon>Tracheophyta</taxon>
        <taxon>Spermatophyta</taxon>
        <taxon>Magnoliopsida</taxon>
        <taxon>eudicotyledons</taxon>
        <taxon>Gunneridae</taxon>
        <taxon>Pentapetalae</taxon>
        <taxon>rosids</taxon>
        <taxon>malvids</taxon>
        <taxon>Myrtales</taxon>
        <taxon>Lythraceae</taxon>
        <taxon>Punica</taxon>
    </lineage>
</organism>
<keyword evidence="3" id="KW-1185">Reference proteome</keyword>
<evidence type="ECO:0000313" key="2">
    <source>
        <dbReference type="EMBL" id="PKI68451.1"/>
    </source>
</evidence>
<evidence type="ECO:0000313" key="3">
    <source>
        <dbReference type="Proteomes" id="UP000233551"/>
    </source>
</evidence>
<feature type="compositionally biased region" description="Basic and acidic residues" evidence="1">
    <location>
        <begin position="163"/>
        <end position="185"/>
    </location>
</feature>